<evidence type="ECO:0000313" key="1">
    <source>
        <dbReference type="EMBL" id="KIO09346.1"/>
    </source>
</evidence>
<dbReference type="OrthoDB" id="2682915at2759"/>
<protein>
    <submittedName>
        <fullName evidence="1">Uncharacterized protein</fullName>
    </submittedName>
</protein>
<name>A0A0C3PKY9_PISTI</name>
<dbReference type="Proteomes" id="UP000054217">
    <property type="component" value="Unassembled WGS sequence"/>
</dbReference>
<organism evidence="1 2">
    <name type="scientific">Pisolithus tinctorius Marx 270</name>
    <dbReference type="NCBI Taxonomy" id="870435"/>
    <lineage>
        <taxon>Eukaryota</taxon>
        <taxon>Fungi</taxon>
        <taxon>Dikarya</taxon>
        <taxon>Basidiomycota</taxon>
        <taxon>Agaricomycotina</taxon>
        <taxon>Agaricomycetes</taxon>
        <taxon>Agaricomycetidae</taxon>
        <taxon>Boletales</taxon>
        <taxon>Sclerodermatineae</taxon>
        <taxon>Pisolithaceae</taxon>
        <taxon>Pisolithus</taxon>
    </lineage>
</organism>
<reference evidence="2" key="2">
    <citation type="submission" date="2015-01" db="EMBL/GenBank/DDBJ databases">
        <title>Evolutionary Origins and Diversification of the Mycorrhizal Mutualists.</title>
        <authorList>
            <consortium name="DOE Joint Genome Institute"/>
            <consortium name="Mycorrhizal Genomics Consortium"/>
            <person name="Kohler A."/>
            <person name="Kuo A."/>
            <person name="Nagy L.G."/>
            <person name="Floudas D."/>
            <person name="Copeland A."/>
            <person name="Barry K.W."/>
            <person name="Cichocki N."/>
            <person name="Veneault-Fourrey C."/>
            <person name="LaButti K."/>
            <person name="Lindquist E.A."/>
            <person name="Lipzen A."/>
            <person name="Lundell T."/>
            <person name="Morin E."/>
            <person name="Murat C."/>
            <person name="Riley R."/>
            <person name="Ohm R."/>
            <person name="Sun H."/>
            <person name="Tunlid A."/>
            <person name="Henrissat B."/>
            <person name="Grigoriev I.V."/>
            <person name="Hibbett D.S."/>
            <person name="Martin F."/>
        </authorList>
    </citation>
    <scope>NUCLEOTIDE SEQUENCE [LARGE SCALE GENOMIC DNA]</scope>
    <source>
        <strain evidence="2">Marx 270</strain>
    </source>
</reference>
<dbReference type="EMBL" id="KN831954">
    <property type="protein sequence ID" value="KIO09346.1"/>
    <property type="molecule type" value="Genomic_DNA"/>
</dbReference>
<reference evidence="1 2" key="1">
    <citation type="submission" date="2014-04" db="EMBL/GenBank/DDBJ databases">
        <authorList>
            <consortium name="DOE Joint Genome Institute"/>
            <person name="Kuo A."/>
            <person name="Kohler A."/>
            <person name="Costa M.D."/>
            <person name="Nagy L.G."/>
            <person name="Floudas D."/>
            <person name="Copeland A."/>
            <person name="Barry K.W."/>
            <person name="Cichocki N."/>
            <person name="Veneault-Fourrey C."/>
            <person name="LaButti K."/>
            <person name="Lindquist E.A."/>
            <person name="Lipzen A."/>
            <person name="Lundell T."/>
            <person name="Morin E."/>
            <person name="Murat C."/>
            <person name="Sun H."/>
            <person name="Tunlid A."/>
            <person name="Henrissat B."/>
            <person name="Grigoriev I.V."/>
            <person name="Hibbett D.S."/>
            <person name="Martin F."/>
            <person name="Nordberg H.P."/>
            <person name="Cantor M.N."/>
            <person name="Hua S.X."/>
        </authorList>
    </citation>
    <scope>NUCLEOTIDE SEQUENCE [LARGE SCALE GENOMIC DNA]</scope>
    <source>
        <strain evidence="1 2">Marx 270</strain>
    </source>
</reference>
<accession>A0A0C3PKY9</accession>
<dbReference type="InParanoid" id="A0A0C3PKY9"/>
<gene>
    <name evidence="1" type="ORF">M404DRAFT_131838</name>
</gene>
<dbReference type="AlphaFoldDB" id="A0A0C3PKY9"/>
<keyword evidence="2" id="KW-1185">Reference proteome</keyword>
<feature type="non-terminal residue" evidence="1">
    <location>
        <position position="1"/>
    </location>
</feature>
<sequence length="52" mass="6268">ENVHHYIYQCPRYDREHHILHNALGRDANSLMFLLSNKKAQTHLFKYIMATK</sequence>
<proteinExistence type="predicted"/>
<evidence type="ECO:0000313" key="2">
    <source>
        <dbReference type="Proteomes" id="UP000054217"/>
    </source>
</evidence>
<dbReference type="HOGENOM" id="CLU_214133_0_0_1"/>